<evidence type="ECO:0000313" key="3">
    <source>
        <dbReference type="Proteomes" id="UP000654075"/>
    </source>
</evidence>
<evidence type="ECO:0000313" key="2">
    <source>
        <dbReference type="EMBL" id="CAE8590890.1"/>
    </source>
</evidence>
<sequence length="257" mass="28510">MGCSRSALGKDDMEVISTDEIGRYNRDLAKAVSATGGRRAESSRSPSGGNSSSSSSARQGQPPSGRTSEAFKASARSSEINDSEVHLELYYKKPASSGTRAPSPAGGVWIEADDEAQGSGYFPRELQARGDQEPGVFSRELKDFNSWNVSPGVIGEDLGLAKQSHIRHESKLVAFLQTIRSDQIQVDVKQRRQKHTSKTRAFETMDHRVPEISVSPQMHVGGEEVLCCWWCKEEEETQIFLSTRRRGRHGWAQKRFH</sequence>
<dbReference type="AlphaFoldDB" id="A0A813DSJ6"/>
<feature type="region of interest" description="Disordered" evidence="1">
    <location>
        <begin position="31"/>
        <end position="79"/>
    </location>
</feature>
<organism evidence="2 3">
    <name type="scientific">Polarella glacialis</name>
    <name type="common">Dinoflagellate</name>
    <dbReference type="NCBI Taxonomy" id="89957"/>
    <lineage>
        <taxon>Eukaryota</taxon>
        <taxon>Sar</taxon>
        <taxon>Alveolata</taxon>
        <taxon>Dinophyceae</taxon>
        <taxon>Suessiales</taxon>
        <taxon>Suessiaceae</taxon>
        <taxon>Polarella</taxon>
    </lineage>
</organism>
<protein>
    <submittedName>
        <fullName evidence="2">Uncharacterized protein</fullName>
    </submittedName>
</protein>
<dbReference type="Proteomes" id="UP000654075">
    <property type="component" value="Unassembled WGS sequence"/>
</dbReference>
<feature type="compositionally biased region" description="Low complexity" evidence="1">
    <location>
        <begin position="43"/>
        <end position="65"/>
    </location>
</feature>
<keyword evidence="3" id="KW-1185">Reference proteome</keyword>
<gene>
    <name evidence="2" type="ORF">PGLA1383_LOCUS9598</name>
</gene>
<name>A0A813DSJ6_POLGL</name>
<evidence type="ECO:0000256" key="1">
    <source>
        <dbReference type="SAM" id="MobiDB-lite"/>
    </source>
</evidence>
<reference evidence="2" key="1">
    <citation type="submission" date="2021-02" db="EMBL/GenBank/DDBJ databases">
        <authorList>
            <person name="Dougan E. K."/>
            <person name="Rhodes N."/>
            <person name="Thang M."/>
            <person name="Chan C."/>
        </authorList>
    </citation>
    <scope>NUCLEOTIDE SEQUENCE</scope>
</reference>
<proteinExistence type="predicted"/>
<dbReference type="EMBL" id="CAJNNV010004536">
    <property type="protein sequence ID" value="CAE8590890.1"/>
    <property type="molecule type" value="Genomic_DNA"/>
</dbReference>
<comment type="caution">
    <text evidence="2">The sequence shown here is derived from an EMBL/GenBank/DDBJ whole genome shotgun (WGS) entry which is preliminary data.</text>
</comment>
<accession>A0A813DSJ6</accession>